<dbReference type="EMBL" id="CP136339">
    <property type="protein sequence ID" value="WOA54365.1"/>
    <property type="molecule type" value="Genomic_DNA"/>
</dbReference>
<dbReference type="Proteomes" id="UP001304423">
    <property type="component" value="Chromosome"/>
</dbReference>
<dbReference type="InterPro" id="IPR009225">
    <property type="entry name" value="Phage_head_completion_GpL"/>
</dbReference>
<organism evidence="1 2">
    <name type="scientific">Dickeya solani</name>
    <dbReference type="NCBI Taxonomy" id="1089444"/>
    <lineage>
        <taxon>Bacteria</taxon>
        <taxon>Pseudomonadati</taxon>
        <taxon>Pseudomonadota</taxon>
        <taxon>Gammaproteobacteria</taxon>
        <taxon>Enterobacterales</taxon>
        <taxon>Pectobacteriaceae</taxon>
        <taxon>Dickeya</taxon>
    </lineage>
</organism>
<protein>
    <submittedName>
        <fullName evidence="1">Head completion/stabilization protein</fullName>
    </submittedName>
</protein>
<evidence type="ECO:0000313" key="1">
    <source>
        <dbReference type="EMBL" id="WOA54365.1"/>
    </source>
</evidence>
<dbReference type="AlphaFoldDB" id="A0AAX4F481"/>
<evidence type="ECO:0000313" key="2">
    <source>
        <dbReference type="Proteomes" id="UP001304423"/>
    </source>
</evidence>
<dbReference type="Pfam" id="PF05926">
    <property type="entry name" value="Phage_GPL"/>
    <property type="match status" value="1"/>
</dbReference>
<reference evidence="1" key="1">
    <citation type="submission" date="2023-10" db="EMBL/GenBank/DDBJ databases">
        <title>Clonality and diversity in the soft rot Dickeya solani phytopathogen.</title>
        <authorList>
            <person name="Pedron J."/>
            <person name="Van Gijsegem F."/>
            <person name="Portier P."/>
            <person name="Taghouti G."/>
        </authorList>
    </citation>
    <scope>NUCLEOTIDE SEQUENCE</scope>
    <source>
        <strain evidence="1">CFBP5647</strain>
    </source>
</reference>
<accession>A0AAX4F481</accession>
<gene>
    <name evidence="1" type="ORF">RXA29_09195</name>
</gene>
<sequence>MSMMFTDPVTDATPADVNDNGATVSSSLFWPVISLAALRKAMRLDGAVTTDRLMDKTVEAVGSVNDQLRDWRAEQERTGAAVLGDVEADEINGESVLVWRYRRAVYSTAKALLTEGYRDIDTTREGEKHAQALTSQIDTLWRDAQWAIRDIQGVGRGLAELV</sequence>
<dbReference type="RefSeq" id="WP_316394321.1">
    <property type="nucleotide sequence ID" value="NZ_CP136339.1"/>
</dbReference>
<name>A0AAX4F481_9GAMM</name>
<proteinExistence type="predicted"/>